<feature type="transmembrane region" description="Helical" evidence="5">
    <location>
        <begin position="145"/>
        <end position="163"/>
    </location>
</feature>
<feature type="transmembrane region" description="Helical" evidence="5">
    <location>
        <begin position="78"/>
        <end position="98"/>
    </location>
</feature>
<feature type="domain" description="Sodium/calcium exchanger membrane region" evidence="6">
    <location>
        <begin position="208"/>
        <end position="351"/>
    </location>
</feature>
<feature type="transmembrane region" description="Helical" evidence="5">
    <location>
        <begin position="305"/>
        <end position="325"/>
    </location>
</feature>
<dbReference type="EMBL" id="OX458333">
    <property type="protein sequence ID" value="CAI8733104.1"/>
    <property type="molecule type" value="Genomic_DNA"/>
</dbReference>
<proteinExistence type="predicted"/>
<dbReference type="InterPro" id="IPR004837">
    <property type="entry name" value="NaCa_Exmemb"/>
</dbReference>
<evidence type="ECO:0000256" key="3">
    <source>
        <dbReference type="ARBA" id="ARBA00022989"/>
    </source>
</evidence>
<evidence type="ECO:0000259" key="6">
    <source>
        <dbReference type="Pfam" id="PF01699"/>
    </source>
</evidence>
<protein>
    <submittedName>
        <fullName evidence="7">Cation:H+ antiporter</fullName>
    </submittedName>
</protein>
<name>A0ABM9HWJ6_9GAMM</name>
<feature type="transmembrane region" description="Helical" evidence="5">
    <location>
        <begin position="237"/>
        <end position="263"/>
    </location>
</feature>
<keyword evidence="2 5" id="KW-0812">Transmembrane</keyword>
<evidence type="ECO:0000256" key="5">
    <source>
        <dbReference type="SAM" id="Phobius"/>
    </source>
</evidence>
<organism evidence="7 8">
    <name type="scientific">Methylocaldum szegediense</name>
    <dbReference type="NCBI Taxonomy" id="73780"/>
    <lineage>
        <taxon>Bacteria</taxon>
        <taxon>Pseudomonadati</taxon>
        <taxon>Pseudomonadota</taxon>
        <taxon>Gammaproteobacteria</taxon>
        <taxon>Methylococcales</taxon>
        <taxon>Methylococcaceae</taxon>
        <taxon>Methylocaldum</taxon>
    </lineage>
</organism>
<keyword evidence="3 5" id="KW-1133">Transmembrane helix</keyword>
<feature type="transmembrane region" description="Helical" evidence="5">
    <location>
        <begin position="206"/>
        <end position="225"/>
    </location>
</feature>
<evidence type="ECO:0000256" key="1">
    <source>
        <dbReference type="ARBA" id="ARBA00004141"/>
    </source>
</evidence>
<dbReference type="InterPro" id="IPR044880">
    <property type="entry name" value="NCX_ion-bd_dom_sf"/>
</dbReference>
<feature type="transmembrane region" description="Helical" evidence="5">
    <location>
        <begin position="48"/>
        <end position="72"/>
    </location>
</feature>
<dbReference type="RefSeq" id="WP_317963633.1">
    <property type="nucleotide sequence ID" value="NZ_OX458333.1"/>
</dbReference>
<evidence type="ECO:0000313" key="8">
    <source>
        <dbReference type="Proteomes" id="UP001162030"/>
    </source>
</evidence>
<keyword evidence="4 5" id="KW-0472">Membrane</keyword>
<feature type="transmembrane region" description="Helical" evidence="5">
    <location>
        <begin position="337"/>
        <end position="356"/>
    </location>
</feature>
<feature type="transmembrane region" description="Helical" evidence="5">
    <location>
        <begin position="12"/>
        <end position="36"/>
    </location>
</feature>
<feature type="transmembrane region" description="Helical" evidence="5">
    <location>
        <begin position="110"/>
        <end position="133"/>
    </location>
</feature>
<feature type="domain" description="Sodium/calcium exchanger membrane region" evidence="6">
    <location>
        <begin position="14"/>
        <end position="162"/>
    </location>
</feature>
<evidence type="ECO:0000256" key="2">
    <source>
        <dbReference type="ARBA" id="ARBA00022692"/>
    </source>
</evidence>
<evidence type="ECO:0000313" key="7">
    <source>
        <dbReference type="EMBL" id="CAI8733104.1"/>
    </source>
</evidence>
<sequence>MNILRFDALAAGWNAVLFAMAGAVVWYAGIQLARYAKLISDRLKGQQALIGTLLLGGVASLPETATSVSASLIGNAPLAINMLLGGIAVTMAMIAIVDAIKGWEPLSVDVVHPIILLQGALVVLILTVAAAGMVAGDRPVLNTGIGGWTSALVLLYLFFIWLIKHYERSTPWIPRQASRSPPAALEPAAIERTESKQPVRASLGALILRILVASTAILMAGYVLARTSDALSEQTGLGASFVGMVLGGISTSLPELSTTLAAVRLKQYEMAFAEAFGTNLFSVMLLFFADAAYSKQPILNEAGRFSILAILLGIAVTTVYLAGLIMRRNYVVFKMGIDSLIVLLLYLGGLIVLFHLR</sequence>
<comment type="subcellular location">
    <subcellularLocation>
        <location evidence="1">Membrane</location>
        <topology evidence="1">Multi-pass membrane protein</topology>
    </subcellularLocation>
</comment>
<evidence type="ECO:0000256" key="4">
    <source>
        <dbReference type="ARBA" id="ARBA00023136"/>
    </source>
</evidence>
<dbReference type="Proteomes" id="UP001162030">
    <property type="component" value="Chromosome"/>
</dbReference>
<gene>
    <name evidence="7" type="ORF">MSZNOR_0318</name>
</gene>
<dbReference type="Pfam" id="PF01699">
    <property type="entry name" value="Na_Ca_ex"/>
    <property type="match status" value="2"/>
</dbReference>
<accession>A0ABM9HWJ6</accession>
<reference evidence="7 8" key="1">
    <citation type="submission" date="2023-03" db="EMBL/GenBank/DDBJ databases">
        <authorList>
            <person name="Pearce D."/>
        </authorList>
    </citation>
    <scope>NUCLEOTIDE SEQUENCE [LARGE SCALE GENOMIC DNA]</scope>
    <source>
        <strain evidence="7">Msz</strain>
    </source>
</reference>
<keyword evidence="8" id="KW-1185">Reference proteome</keyword>
<dbReference type="Gene3D" id="1.20.1420.30">
    <property type="entry name" value="NCX, central ion-binding region"/>
    <property type="match status" value="1"/>
</dbReference>
<feature type="transmembrane region" description="Helical" evidence="5">
    <location>
        <begin position="275"/>
        <end position="293"/>
    </location>
</feature>